<organism evidence="1 2">
    <name type="scientific">Nonomuraea spiralis</name>
    <dbReference type="NCBI Taxonomy" id="46182"/>
    <lineage>
        <taxon>Bacteria</taxon>
        <taxon>Bacillati</taxon>
        <taxon>Actinomycetota</taxon>
        <taxon>Actinomycetes</taxon>
        <taxon>Streptosporangiales</taxon>
        <taxon>Streptosporangiaceae</taxon>
        <taxon>Nonomuraea</taxon>
    </lineage>
</organism>
<evidence type="ECO:0000313" key="1">
    <source>
        <dbReference type="EMBL" id="MFB9206721.1"/>
    </source>
</evidence>
<comment type="caution">
    <text evidence="1">The sequence shown here is derived from an EMBL/GenBank/DDBJ whole genome shotgun (WGS) entry which is preliminary data.</text>
</comment>
<dbReference type="EMBL" id="JBHMEI010000039">
    <property type="protein sequence ID" value="MFB9206721.1"/>
    <property type="molecule type" value="Genomic_DNA"/>
</dbReference>
<proteinExistence type="predicted"/>
<dbReference type="Proteomes" id="UP001589647">
    <property type="component" value="Unassembled WGS sequence"/>
</dbReference>
<protein>
    <recommendedName>
        <fullName evidence="3">Clp R domain-containing protein</fullName>
    </recommendedName>
</protein>
<gene>
    <name evidence="1" type="ORF">ACFFV7_36390</name>
</gene>
<reference evidence="1 2" key="1">
    <citation type="submission" date="2024-09" db="EMBL/GenBank/DDBJ databases">
        <authorList>
            <person name="Sun Q."/>
            <person name="Mori K."/>
        </authorList>
    </citation>
    <scope>NUCLEOTIDE SEQUENCE [LARGE SCALE GENOMIC DNA]</scope>
    <source>
        <strain evidence="1 2">CCM 3426</strain>
    </source>
</reference>
<name>A0ABV5IQ92_9ACTN</name>
<evidence type="ECO:0000313" key="2">
    <source>
        <dbReference type="Proteomes" id="UP001589647"/>
    </source>
</evidence>
<accession>A0ABV5IQ92</accession>
<dbReference type="InterPro" id="IPR036628">
    <property type="entry name" value="Clp_N_dom_sf"/>
</dbReference>
<dbReference type="Gene3D" id="1.10.1780.10">
    <property type="entry name" value="Clp, N-terminal domain"/>
    <property type="match status" value="1"/>
</dbReference>
<dbReference type="RefSeq" id="WP_189650767.1">
    <property type="nucleotide sequence ID" value="NZ_BMRC01000015.1"/>
</dbReference>
<evidence type="ECO:0008006" key="3">
    <source>
        <dbReference type="Google" id="ProtNLM"/>
    </source>
</evidence>
<sequence length="134" mass="14314">MPTEDVSAPQDPADALAAVAGLRRLADRLGRQAIRDALDRQFEHRLDAAGVSLASYNLPKPFRDPEEHPKPGASTQLAIERGFAAANGKGGLRPAHLLLGVLSADADTVPRALTGVDRAGLMDRVEETLTRESR</sequence>
<keyword evidence="2" id="KW-1185">Reference proteome</keyword>